<accession>A0A840IG42</accession>
<keyword evidence="1" id="KW-1133">Transmembrane helix</keyword>
<evidence type="ECO:0000313" key="3">
    <source>
        <dbReference type="Proteomes" id="UP000585272"/>
    </source>
</evidence>
<name>A0A840IG42_9ACTN</name>
<feature type="transmembrane region" description="Helical" evidence="1">
    <location>
        <begin position="54"/>
        <end position="74"/>
    </location>
</feature>
<gene>
    <name evidence="2" type="ORF">BDZ31_002800</name>
</gene>
<proteinExistence type="predicted"/>
<comment type="caution">
    <text evidence="2">The sequence shown here is derived from an EMBL/GenBank/DDBJ whole genome shotgun (WGS) entry which is preliminary data.</text>
</comment>
<protein>
    <recommendedName>
        <fullName evidence="4">Integral membrane protein</fullName>
    </recommendedName>
</protein>
<keyword evidence="1" id="KW-0812">Transmembrane</keyword>
<keyword evidence="3" id="KW-1185">Reference proteome</keyword>
<dbReference type="Proteomes" id="UP000585272">
    <property type="component" value="Unassembled WGS sequence"/>
</dbReference>
<reference evidence="2 3" key="1">
    <citation type="submission" date="2020-08" db="EMBL/GenBank/DDBJ databases">
        <title>Genomic Encyclopedia of Archaeal and Bacterial Type Strains, Phase II (KMG-II): from individual species to whole genera.</title>
        <authorList>
            <person name="Goeker M."/>
        </authorList>
    </citation>
    <scope>NUCLEOTIDE SEQUENCE [LARGE SCALE GENOMIC DNA]</scope>
    <source>
        <strain evidence="2 3">DSM 23288</strain>
    </source>
</reference>
<evidence type="ECO:0008006" key="4">
    <source>
        <dbReference type="Google" id="ProtNLM"/>
    </source>
</evidence>
<keyword evidence="1" id="KW-0472">Membrane</keyword>
<sequence length="75" mass="7357">MLAFLVFAAEGAADHGSQTPFYVAGAVLAAWAVLVGGIGVLRPAFADGEGVARTVLAGTAVLVGVTIAMAIVTAN</sequence>
<organism evidence="2 3">
    <name type="scientific">Conexibacter arvalis</name>
    <dbReference type="NCBI Taxonomy" id="912552"/>
    <lineage>
        <taxon>Bacteria</taxon>
        <taxon>Bacillati</taxon>
        <taxon>Actinomycetota</taxon>
        <taxon>Thermoleophilia</taxon>
        <taxon>Solirubrobacterales</taxon>
        <taxon>Conexibacteraceae</taxon>
        <taxon>Conexibacter</taxon>
    </lineage>
</organism>
<evidence type="ECO:0000313" key="2">
    <source>
        <dbReference type="EMBL" id="MBB4663211.1"/>
    </source>
</evidence>
<evidence type="ECO:0000256" key="1">
    <source>
        <dbReference type="SAM" id="Phobius"/>
    </source>
</evidence>
<dbReference type="EMBL" id="JACHNU010000003">
    <property type="protein sequence ID" value="MBB4663211.1"/>
    <property type="molecule type" value="Genomic_DNA"/>
</dbReference>
<feature type="transmembrane region" description="Helical" evidence="1">
    <location>
        <begin position="21"/>
        <end position="42"/>
    </location>
</feature>
<dbReference type="RefSeq" id="WP_183342937.1">
    <property type="nucleotide sequence ID" value="NZ_JACHNU010000003.1"/>
</dbReference>
<dbReference type="AlphaFoldDB" id="A0A840IG42"/>